<dbReference type="InterPro" id="IPR003399">
    <property type="entry name" value="Mce/MlaD"/>
</dbReference>
<evidence type="ECO:0000256" key="1">
    <source>
        <dbReference type="SAM" id="Phobius"/>
    </source>
</evidence>
<dbReference type="InterPro" id="IPR024516">
    <property type="entry name" value="Mce_C"/>
</dbReference>
<feature type="domain" description="Mammalian cell entry C-terminal" evidence="3">
    <location>
        <begin position="137"/>
        <end position="313"/>
    </location>
</feature>
<keyword evidence="1" id="KW-0812">Transmembrane</keyword>
<dbReference type="PANTHER" id="PTHR33371">
    <property type="entry name" value="INTERMEMBRANE PHOSPHOLIPID TRANSPORT SYSTEM BINDING PROTEIN MLAD-RELATED"/>
    <property type="match status" value="1"/>
</dbReference>
<evidence type="ECO:0000313" key="5">
    <source>
        <dbReference type="Proteomes" id="UP001519325"/>
    </source>
</evidence>
<dbReference type="EMBL" id="JAGGMR010000001">
    <property type="protein sequence ID" value="MBP2187682.1"/>
    <property type="molecule type" value="Genomic_DNA"/>
</dbReference>
<gene>
    <name evidence="4" type="ORF">BJ987_000583</name>
</gene>
<dbReference type="Pfam" id="PF02470">
    <property type="entry name" value="MlaD"/>
    <property type="match status" value="1"/>
</dbReference>
<feature type="transmembrane region" description="Helical" evidence="1">
    <location>
        <begin position="30"/>
        <end position="51"/>
    </location>
</feature>
<evidence type="ECO:0000313" key="4">
    <source>
        <dbReference type="EMBL" id="MBP2187682.1"/>
    </source>
</evidence>
<keyword evidence="1" id="KW-1133">Transmembrane helix</keyword>
<accession>A0ABS4Q7M4</accession>
<dbReference type="Proteomes" id="UP001519325">
    <property type="component" value="Unassembled WGS sequence"/>
</dbReference>
<keyword evidence="5" id="KW-1185">Reference proteome</keyword>
<sequence length="431" mass="45217">MTQSSPAPPSPQAPTAVVPRQNKIAKLPRWVLMTAGALVAALVVVGVYNGVDRIGKTNLTAYFPSTNGLYEGDEVRVLGVEVGRIDKIEPGRDQVKVEITLNRGIDVPADAKAVIISPSLVSARFIQLAPAYTGGPKLADNAAIPIERTAVPVEWDDIKAELAKLTTALGPVGDDSQGSFGRFVNTAADNIDGNGQKFRDTLRELSATLTTLSDGRTDLFGTIRNLQKFVEVLSASNEQIVQFGGRLASVSDVLADTSADLGAGLDNLDVALADVQRFIEGSGSELTEGVSRLADVTQILLDKRPEIERVLHSGPTALVNFYQIYSPAQGTLGGALALNQPADPMSWLCGSIDALEDNDSRRSAELCAQMVAPVISSVAMNYAPILTNPATGVHAFPDQLVYSPPSLAGAAAPEVSVPSDVAGLAIPGGTR</sequence>
<reference evidence="4 5" key="1">
    <citation type="submission" date="2021-03" db="EMBL/GenBank/DDBJ databases">
        <title>Sequencing the genomes of 1000 actinobacteria strains.</title>
        <authorList>
            <person name="Klenk H.-P."/>
        </authorList>
    </citation>
    <scope>NUCLEOTIDE SEQUENCE [LARGE SCALE GENOMIC DNA]</scope>
    <source>
        <strain evidence="4 5">DSM 45516</strain>
    </source>
</reference>
<proteinExistence type="predicted"/>
<dbReference type="NCBIfam" id="TIGR00996">
    <property type="entry name" value="Mtu_fam_mce"/>
    <property type="match status" value="1"/>
</dbReference>
<evidence type="ECO:0000259" key="3">
    <source>
        <dbReference type="Pfam" id="PF11887"/>
    </source>
</evidence>
<dbReference type="PANTHER" id="PTHR33371:SF4">
    <property type="entry name" value="INTERMEMBRANE PHOSPHOLIPID TRANSPORT SYSTEM BINDING PROTEIN MLAD"/>
    <property type="match status" value="1"/>
</dbReference>
<dbReference type="InterPro" id="IPR052336">
    <property type="entry name" value="MlaD_Phospholipid_Transporter"/>
</dbReference>
<comment type="caution">
    <text evidence="4">The sequence shown here is derived from an EMBL/GenBank/DDBJ whole genome shotgun (WGS) entry which is preliminary data.</text>
</comment>
<dbReference type="InterPro" id="IPR005693">
    <property type="entry name" value="Mce"/>
</dbReference>
<organism evidence="4 5">
    <name type="scientific">Nocardia goodfellowii</name>
    <dbReference type="NCBI Taxonomy" id="882446"/>
    <lineage>
        <taxon>Bacteria</taxon>
        <taxon>Bacillati</taxon>
        <taxon>Actinomycetota</taxon>
        <taxon>Actinomycetes</taxon>
        <taxon>Mycobacteriales</taxon>
        <taxon>Nocardiaceae</taxon>
        <taxon>Nocardia</taxon>
    </lineage>
</organism>
<dbReference type="Pfam" id="PF11887">
    <property type="entry name" value="Mce4_CUP1"/>
    <property type="match status" value="1"/>
</dbReference>
<name>A0ABS4Q7M4_9NOCA</name>
<evidence type="ECO:0000259" key="2">
    <source>
        <dbReference type="Pfam" id="PF02470"/>
    </source>
</evidence>
<protein>
    <submittedName>
        <fullName evidence="4">Phospholipid/cholesterol/gamma-HCH transport system substrate-binding protein</fullName>
    </submittedName>
</protein>
<feature type="domain" description="Mce/MlaD" evidence="2">
    <location>
        <begin position="57"/>
        <end position="130"/>
    </location>
</feature>
<keyword evidence="1" id="KW-0472">Membrane</keyword>